<dbReference type="Proteomes" id="UP000317043">
    <property type="component" value="Unassembled WGS sequence"/>
</dbReference>
<dbReference type="RefSeq" id="WP_142037147.1">
    <property type="nucleotide sequence ID" value="NZ_JBHTGS010000001.1"/>
</dbReference>
<dbReference type="EMBL" id="VFOW01000001">
    <property type="protein sequence ID" value="TQL76165.1"/>
    <property type="molecule type" value="Genomic_DNA"/>
</dbReference>
<proteinExistence type="predicted"/>
<accession>A0A543AUD4</accession>
<comment type="caution">
    <text evidence="2">The sequence shown here is derived from an EMBL/GenBank/DDBJ whole genome shotgun (WGS) entry which is preliminary data.</text>
</comment>
<dbReference type="InterPro" id="IPR049244">
    <property type="entry name" value="DUF6879"/>
</dbReference>
<dbReference type="AlphaFoldDB" id="A0A543AUD4"/>
<sequence>MLINKGGVKIERVFAVTTPELLQEPEFRRTYQIHVDMGASIRLLPIDQLSLWSRNALDDFILFDDELLYEVTKLSGIRSSGTPQYQTRITLDESRVERKRELFAEIWGVGTAPT</sequence>
<keyword evidence="3" id="KW-1185">Reference proteome</keyword>
<evidence type="ECO:0000313" key="2">
    <source>
        <dbReference type="EMBL" id="TQL76165.1"/>
    </source>
</evidence>
<reference evidence="2 3" key="1">
    <citation type="submission" date="2019-06" db="EMBL/GenBank/DDBJ databases">
        <title>Sequencing the genomes of 1000 actinobacteria strains.</title>
        <authorList>
            <person name="Klenk H.-P."/>
        </authorList>
    </citation>
    <scope>NUCLEOTIDE SEQUENCE [LARGE SCALE GENOMIC DNA]</scope>
    <source>
        <strain evidence="2 3">DSM 45928</strain>
    </source>
</reference>
<name>A0A543AUD4_9ACTN</name>
<organism evidence="2 3">
    <name type="scientific">Stackebrandtia endophytica</name>
    <dbReference type="NCBI Taxonomy" id="1496996"/>
    <lineage>
        <taxon>Bacteria</taxon>
        <taxon>Bacillati</taxon>
        <taxon>Actinomycetota</taxon>
        <taxon>Actinomycetes</taxon>
        <taxon>Glycomycetales</taxon>
        <taxon>Glycomycetaceae</taxon>
        <taxon>Stackebrandtia</taxon>
    </lineage>
</organism>
<evidence type="ECO:0000313" key="3">
    <source>
        <dbReference type="Proteomes" id="UP000317043"/>
    </source>
</evidence>
<gene>
    <name evidence="2" type="ORF">FB566_1686</name>
</gene>
<feature type="domain" description="DUF6879" evidence="1">
    <location>
        <begin position="6"/>
        <end position="110"/>
    </location>
</feature>
<evidence type="ECO:0000259" key="1">
    <source>
        <dbReference type="Pfam" id="PF21806"/>
    </source>
</evidence>
<protein>
    <recommendedName>
        <fullName evidence="1">DUF6879 domain-containing protein</fullName>
    </recommendedName>
</protein>
<dbReference type="Pfam" id="PF21806">
    <property type="entry name" value="DUF6879"/>
    <property type="match status" value="1"/>
</dbReference>
<dbReference type="InParanoid" id="A0A543AUD4"/>